<protein>
    <submittedName>
        <fullName evidence="3">Stage II sporulation protein Q</fullName>
    </submittedName>
</protein>
<feature type="region of interest" description="Disordered" evidence="1">
    <location>
        <begin position="227"/>
        <end position="298"/>
    </location>
</feature>
<dbReference type="EMBL" id="FMYM01000002">
    <property type="protein sequence ID" value="SDB86689.1"/>
    <property type="molecule type" value="Genomic_DNA"/>
</dbReference>
<feature type="region of interest" description="Disordered" evidence="1">
    <location>
        <begin position="47"/>
        <end position="70"/>
    </location>
</feature>
<organism evidence="3 4">
    <name type="scientific">Shouchella lonarensis</name>
    <dbReference type="NCBI Taxonomy" id="1464122"/>
    <lineage>
        <taxon>Bacteria</taxon>
        <taxon>Bacillati</taxon>
        <taxon>Bacillota</taxon>
        <taxon>Bacilli</taxon>
        <taxon>Bacillales</taxon>
        <taxon>Bacillaceae</taxon>
        <taxon>Shouchella</taxon>
    </lineage>
</organism>
<keyword evidence="4" id="KW-1185">Reference proteome</keyword>
<feature type="compositionally biased region" description="Basic and acidic residues" evidence="1">
    <location>
        <begin position="274"/>
        <end position="285"/>
    </location>
</feature>
<dbReference type="CDD" id="cd12797">
    <property type="entry name" value="M23_peptidase"/>
    <property type="match status" value="1"/>
</dbReference>
<feature type="compositionally biased region" description="Basic and acidic residues" evidence="1">
    <location>
        <begin position="233"/>
        <end position="267"/>
    </location>
</feature>
<feature type="domain" description="M23ase beta-sheet core" evidence="2">
    <location>
        <begin position="119"/>
        <end position="217"/>
    </location>
</feature>
<dbReference type="SUPFAM" id="SSF51261">
    <property type="entry name" value="Duplicated hybrid motif"/>
    <property type="match status" value="1"/>
</dbReference>
<proteinExistence type="predicted"/>
<gene>
    <name evidence="3" type="ORF">SAMN05421737_102134</name>
</gene>
<name>A0A1G6GXH0_9BACI</name>
<evidence type="ECO:0000313" key="3">
    <source>
        <dbReference type="EMBL" id="SDB86689.1"/>
    </source>
</evidence>
<dbReference type="InterPro" id="IPR011055">
    <property type="entry name" value="Dup_hybrid_motif"/>
</dbReference>
<dbReference type="AlphaFoldDB" id="A0A1G6GXH0"/>
<evidence type="ECO:0000256" key="1">
    <source>
        <dbReference type="SAM" id="MobiDB-lite"/>
    </source>
</evidence>
<dbReference type="PANTHER" id="PTHR21666:SF291">
    <property type="entry name" value="STAGE II SPORULATION PROTEIN Q"/>
    <property type="match status" value="1"/>
</dbReference>
<sequence>MKKEENKHSSKKVNLQMLMRKRWLLPAVYLLVAAGLLSAVFFTQNGEESADPDNTPNEVTMDPNGSEDPSVPVVTGDETLHMPVEDEAEYKQVGYFYDADADVEEQQKALVFYSNVYRQNQGIDLQRNNGERFSVTAAMSGKVIKATKDSILGYVVEIDHGDDIVTHYSSLNNVDVSKGDQVKQGQVLGMSGSNEYNMDAGVHVHFEIRKEGTALNPNDAFGKSLARMADLSPSDKKETDKGTDEETKKDPTSEKSEMELPSDKKETDDDEANVEGKDEETKEDPSSEQPEMELPSDS</sequence>
<accession>A0A1G6GXH0</accession>
<dbReference type="Proteomes" id="UP000242662">
    <property type="component" value="Unassembled WGS sequence"/>
</dbReference>
<dbReference type="InterPro" id="IPR016047">
    <property type="entry name" value="M23ase_b-sheet_dom"/>
</dbReference>
<dbReference type="Gene3D" id="2.70.70.10">
    <property type="entry name" value="Glucose Permease (Domain IIA)"/>
    <property type="match status" value="1"/>
</dbReference>
<dbReference type="Pfam" id="PF01551">
    <property type="entry name" value="Peptidase_M23"/>
    <property type="match status" value="1"/>
</dbReference>
<dbReference type="GO" id="GO:0004222">
    <property type="term" value="F:metalloendopeptidase activity"/>
    <property type="evidence" value="ECO:0007669"/>
    <property type="project" value="TreeGrafter"/>
</dbReference>
<evidence type="ECO:0000259" key="2">
    <source>
        <dbReference type="Pfam" id="PF01551"/>
    </source>
</evidence>
<dbReference type="OrthoDB" id="2050153at2"/>
<reference evidence="4" key="1">
    <citation type="submission" date="2016-09" db="EMBL/GenBank/DDBJ databases">
        <authorList>
            <person name="Varghese N."/>
            <person name="Submissions S."/>
        </authorList>
    </citation>
    <scope>NUCLEOTIDE SEQUENCE [LARGE SCALE GENOMIC DNA]</scope>
    <source>
        <strain evidence="4">25nlg</strain>
    </source>
</reference>
<evidence type="ECO:0000313" key="4">
    <source>
        <dbReference type="Proteomes" id="UP000242662"/>
    </source>
</evidence>
<feature type="compositionally biased region" description="Polar residues" evidence="1">
    <location>
        <begin position="47"/>
        <end position="58"/>
    </location>
</feature>
<dbReference type="RefSeq" id="WP_090774713.1">
    <property type="nucleotide sequence ID" value="NZ_FMYM01000002.1"/>
</dbReference>
<dbReference type="InterPro" id="IPR050570">
    <property type="entry name" value="Cell_wall_metabolism_enzyme"/>
</dbReference>
<dbReference type="PANTHER" id="PTHR21666">
    <property type="entry name" value="PEPTIDASE-RELATED"/>
    <property type="match status" value="1"/>
</dbReference>
<dbReference type="STRING" id="1464122.SAMN05421737_102134"/>